<accession>K9ZFZ7</accession>
<dbReference type="Proteomes" id="UP000010474">
    <property type="component" value="Chromosome"/>
</dbReference>
<keyword evidence="2" id="KW-1185">Reference proteome</keyword>
<dbReference type="EMBL" id="CP003659">
    <property type="protein sequence ID" value="AFZ57265.1"/>
    <property type="molecule type" value="Genomic_DNA"/>
</dbReference>
<dbReference type="RefSeq" id="WP_015213913.1">
    <property type="nucleotide sequence ID" value="NC_019771.1"/>
</dbReference>
<proteinExistence type="predicted"/>
<protein>
    <submittedName>
        <fullName evidence="1">Uncharacterized protein</fullName>
    </submittedName>
</protein>
<evidence type="ECO:0000313" key="2">
    <source>
        <dbReference type="Proteomes" id="UP000010474"/>
    </source>
</evidence>
<dbReference type="KEGG" id="acy:Anacy_1773"/>
<name>K9ZFZ7_ANACC</name>
<evidence type="ECO:0000313" key="1">
    <source>
        <dbReference type="EMBL" id="AFZ57265.1"/>
    </source>
</evidence>
<dbReference type="STRING" id="272123.Anacy_1773"/>
<organism evidence="1 2">
    <name type="scientific">Anabaena cylindrica (strain ATCC 27899 / PCC 7122)</name>
    <dbReference type="NCBI Taxonomy" id="272123"/>
    <lineage>
        <taxon>Bacteria</taxon>
        <taxon>Bacillati</taxon>
        <taxon>Cyanobacteriota</taxon>
        <taxon>Cyanophyceae</taxon>
        <taxon>Nostocales</taxon>
        <taxon>Nostocaceae</taxon>
        <taxon>Anabaena</taxon>
    </lineage>
</organism>
<dbReference type="AlphaFoldDB" id="K9ZFZ7"/>
<reference evidence="2" key="1">
    <citation type="journal article" date="2013" name="Proc. Natl. Acad. Sci. U.S.A.">
        <title>Improving the coverage of the cyanobacterial phylum using diversity-driven genome sequencing.</title>
        <authorList>
            <person name="Shih P.M."/>
            <person name="Wu D."/>
            <person name="Latifi A."/>
            <person name="Axen S.D."/>
            <person name="Fewer D.P."/>
            <person name="Talla E."/>
            <person name="Calteau A."/>
            <person name="Cai F."/>
            <person name="Tandeau de Marsac N."/>
            <person name="Rippka R."/>
            <person name="Herdman M."/>
            <person name="Sivonen K."/>
            <person name="Coursin T."/>
            <person name="Laurent T."/>
            <person name="Goodwin L."/>
            <person name="Nolan M."/>
            <person name="Davenport K.W."/>
            <person name="Han C.S."/>
            <person name="Rubin E.M."/>
            <person name="Eisen J.A."/>
            <person name="Woyke T."/>
            <person name="Gugger M."/>
            <person name="Kerfeld C.A."/>
        </authorList>
    </citation>
    <scope>NUCLEOTIDE SEQUENCE [LARGE SCALE GENOMIC DNA]</scope>
    <source>
        <strain evidence="2">ATCC 27899 / PCC 7122</strain>
    </source>
</reference>
<sequence>MPTASEAIASSGLSAIAQALTCQFAQNPLSCDSLTVINCDLMGKRSLKFYYLVLRDSEALLQAVRNISSLQYQRSQFEGFLRIELTFSV</sequence>
<dbReference type="HOGENOM" id="CLU_2448167_0_0_3"/>
<gene>
    <name evidence="1" type="ordered locus">Anacy_1773</name>
</gene>